<reference evidence="2 3" key="1">
    <citation type="journal article" date="2014" name="Proc. Natl. Acad. Sci. U.S.A.">
        <title>Functional type 2 photosynthetic reaction centers found in the rare bacterial phylum Gemmatimonadetes.</title>
        <authorList>
            <person name="Zeng Y."/>
            <person name="Feng F."/>
            <person name="Medova H."/>
            <person name="Dean J."/>
            <person name="Koblizek M."/>
        </authorList>
    </citation>
    <scope>NUCLEOTIDE SEQUENCE [LARGE SCALE GENOMIC DNA]</scope>
    <source>
        <strain evidence="2 3">AP64</strain>
    </source>
</reference>
<protein>
    <recommendedName>
        <fullName evidence="1">GP-PDE domain-containing protein</fullName>
    </recommendedName>
</protein>
<dbReference type="Proteomes" id="UP000076404">
    <property type="component" value="Chromosome"/>
</dbReference>
<dbReference type="EMBL" id="CP011454">
    <property type="protein sequence ID" value="AMW04956.1"/>
    <property type="molecule type" value="Genomic_DNA"/>
</dbReference>
<dbReference type="GO" id="GO:0006629">
    <property type="term" value="P:lipid metabolic process"/>
    <property type="evidence" value="ECO:0007669"/>
    <property type="project" value="InterPro"/>
</dbReference>
<dbReference type="SUPFAM" id="SSF51695">
    <property type="entry name" value="PLC-like phosphodiesterases"/>
    <property type="match status" value="1"/>
</dbReference>
<dbReference type="PROSITE" id="PS51704">
    <property type="entry name" value="GP_PDE"/>
    <property type="match status" value="1"/>
</dbReference>
<reference evidence="2 3" key="2">
    <citation type="journal article" date="2016" name="Environ. Microbiol. Rep.">
        <title>Metagenomic evidence for the presence of phototrophic Gemmatimonadetes bacteria in diverse environments.</title>
        <authorList>
            <person name="Zeng Y."/>
            <person name="Baumbach J."/>
            <person name="Barbosa E.G."/>
            <person name="Azevedo V."/>
            <person name="Zhang C."/>
            <person name="Koblizek M."/>
        </authorList>
    </citation>
    <scope>NUCLEOTIDE SEQUENCE [LARGE SCALE GENOMIC DNA]</scope>
    <source>
        <strain evidence="2 3">AP64</strain>
    </source>
</reference>
<name>A0A143BIT4_9BACT</name>
<dbReference type="InterPro" id="IPR017946">
    <property type="entry name" value="PLC-like_Pdiesterase_TIM-brl"/>
</dbReference>
<dbReference type="KEGG" id="gph:GEMMAAP_09185"/>
<dbReference type="eggNOG" id="COG0584">
    <property type="taxonomic scope" value="Bacteria"/>
</dbReference>
<dbReference type="GO" id="GO:0008081">
    <property type="term" value="F:phosphoric diester hydrolase activity"/>
    <property type="evidence" value="ECO:0007669"/>
    <property type="project" value="InterPro"/>
</dbReference>
<organism evidence="2 3">
    <name type="scientific">Gemmatimonas phototrophica</name>
    <dbReference type="NCBI Taxonomy" id="1379270"/>
    <lineage>
        <taxon>Bacteria</taxon>
        <taxon>Pseudomonadati</taxon>
        <taxon>Gemmatimonadota</taxon>
        <taxon>Gemmatimonadia</taxon>
        <taxon>Gemmatimonadales</taxon>
        <taxon>Gemmatimonadaceae</taxon>
        <taxon>Gemmatimonas</taxon>
    </lineage>
</organism>
<feature type="domain" description="GP-PDE" evidence="1">
    <location>
        <begin position="6"/>
        <end position="231"/>
    </location>
</feature>
<evidence type="ECO:0000313" key="2">
    <source>
        <dbReference type="EMBL" id="AMW04956.1"/>
    </source>
</evidence>
<proteinExistence type="predicted"/>
<dbReference type="Gene3D" id="3.20.20.190">
    <property type="entry name" value="Phosphatidylinositol (PI) phosphodiesterase"/>
    <property type="match status" value="1"/>
</dbReference>
<evidence type="ECO:0000313" key="3">
    <source>
        <dbReference type="Proteomes" id="UP000076404"/>
    </source>
</evidence>
<evidence type="ECO:0000259" key="1">
    <source>
        <dbReference type="PROSITE" id="PS51704"/>
    </source>
</evidence>
<accession>A0A143BIT4</accession>
<keyword evidence="3" id="KW-1185">Reference proteome</keyword>
<dbReference type="CDD" id="cd08556">
    <property type="entry name" value="GDPD"/>
    <property type="match status" value="1"/>
</dbReference>
<dbReference type="AlphaFoldDB" id="A0A143BIT4"/>
<sequence>MSIRAPAIIAHRGASRDFRENTMRAFQRALELEVDGIELDVHATRDGVLVVHHDASLPMHHGEAVERVPLVRLSAAELAEFRLPSGDPIPTLDEIFRAVGDRATVYVEVKAPNVEPMVAALLDQHPEVRSAVHAFDHRIPVGVRAIRPVTMIGLLSASYPLNVQGVISGSGATMFWQHADLIDERLVQAVHEAGLQIVAWTVNSARHARQLAAWGVDALCTDVPDEIRTALATGPSGAEAA</sequence>
<dbReference type="PANTHER" id="PTHR46211">
    <property type="entry name" value="GLYCEROPHOSPHORYL DIESTER PHOSPHODIESTERASE"/>
    <property type="match status" value="1"/>
</dbReference>
<gene>
    <name evidence="2" type="ORF">GEMMAAP_09185</name>
</gene>
<dbReference type="Pfam" id="PF03009">
    <property type="entry name" value="GDPD"/>
    <property type="match status" value="1"/>
</dbReference>
<dbReference type="InterPro" id="IPR030395">
    <property type="entry name" value="GP_PDE_dom"/>
</dbReference>
<dbReference type="PANTHER" id="PTHR46211:SF1">
    <property type="entry name" value="GLYCEROPHOSPHODIESTER PHOSPHODIESTERASE, CYTOPLASMIC"/>
    <property type="match status" value="1"/>
</dbReference>
<dbReference type="STRING" id="1379270.GEMMAAP_09185"/>